<sequence>MGKLWGYLAVSALAACGVIVALLYIRGADQASGPVWSGPEIRIGYSSEAPYSFRAKDGDVTGQSPEIAKAVLEKIGVGPIRWVLLDFGKAIPELLAGRIDMIANGLFITPYRAAKVLFSLPYSRVLPGLLVRRGNPRDLHSYAEVARKVDVTAAVLDGSVEQAELTALGMPPRRLFVVPDPMAGLAAVRAGRADCLALSSPTVSWFAHQSPDEVAVAEPFYEAPDAVPGESAFAFRAADRDLADRVNAALRSYIGTPEHEKRVEMFGFGPHSLPAWSRP</sequence>
<feature type="transmembrane region" description="Helical" evidence="2">
    <location>
        <begin position="6"/>
        <end position="25"/>
    </location>
</feature>
<gene>
    <name evidence="4" type="ORF">DesfrDRAFT_1839</name>
</gene>
<dbReference type="GO" id="GO:0051470">
    <property type="term" value="P:ectoine transmembrane transport"/>
    <property type="evidence" value="ECO:0007669"/>
    <property type="project" value="InterPro"/>
</dbReference>
<protein>
    <submittedName>
        <fullName evidence="4">Extracellular solute-binding protein family 3</fullName>
    </submittedName>
</protein>
<dbReference type="InterPro" id="IPR014337">
    <property type="entry name" value="Ectoine_EhuB"/>
</dbReference>
<dbReference type="PROSITE" id="PS51257">
    <property type="entry name" value="PROKAR_LIPOPROTEIN"/>
    <property type="match status" value="1"/>
</dbReference>
<evidence type="ECO:0000256" key="2">
    <source>
        <dbReference type="SAM" id="Phobius"/>
    </source>
</evidence>
<evidence type="ECO:0000256" key="1">
    <source>
        <dbReference type="ARBA" id="ARBA00022729"/>
    </source>
</evidence>
<dbReference type="SMART" id="SM00062">
    <property type="entry name" value="PBPb"/>
    <property type="match status" value="1"/>
</dbReference>
<keyword evidence="2" id="KW-1133">Transmembrane helix</keyword>
<dbReference type="InterPro" id="IPR001638">
    <property type="entry name" value="Solute-binding_3/MltF_N"/>
</dbReference>
<accession>E1JW40</accession>
<dbReference type="RefSeq" id="WP_005993186.1">
    <property type="nucleotide sequence ID" value="NZ_AECZ01000010.1"/>
</dbReference>
<comment type="caution">
    <text evidence="4">The sequence shown here is derived from an EMBL/GenBank/DDBJ whole genome shotgun (WGS) entry which is preliminary data.</text>
</comment>
<keyword evidence="2" id="KW-0812">Transmembrane</keyword>
<evidence type="ECO:0000259" key="3">
    <source>
        <dbReference type="SMART" id="SM00062"/>
    </source>
</evidence>
<evidence type="ECO:0000313" key="5">
    <source>
        <dbReference type="Proteomes" id="UP000006250"/>
    </source>
</evidence>
<reference evidence="4 5" key="1">
    <citation type="submission" date="2010-08" db="EMBL/GenBank/DDBJ databases">
        <title>The draft genome of Desulfovibrio fructosovorans JJ.</title>
        <authorList>
            <consortium name="US DOE Joint Genome Institute (JGI-PGF)"/>
            <person name="Lucas S."/>
            <person name="Copeland A."/>
            <person name="Lapidus A."/>
            <person name="Cheng J.-F."/>
            <person name="Bruce D."/>
            <person name="Goodwin L."/>
            <person name="Pitluck S."/>
            <person name="Land M.L."/>
            <person name="Hauser L."/>
            <person name="Chang Y.-J."/>
            <person name="Jeffries C."/>
            <person name="Wall J.D."/>
            <person name="Stahl D.A."/>
            <person name="Arkin A.P."/>
            <person name="Dehal P."/>
            <person name="Stolyar S.M."/>
            <person name="Hazen T.C."/>
            <person name="Woyke T.J."/>
        </authorList>
    </citation>
    <scope>NUCLEOTIDE SEQUENCE [LARGE SCALE GENOMIC DNA]</scope>
    <source>
        <strain evidence="4 5">JJ</strain>
    </source>
</reference>
<dbReference type="GO" id="GO:0033294">
    <property type="term" value="F:ectoine binding"/>
    <property type="evidence" value="ECO:0007669"/>
    <property type="project" value="InterPro"/>
</dbReference>
<dbReference type="AlphaFoldDB" id="E1JW40"/>
<dbReference type="Proteomes" id="UP000006250">
    <property type="component" value="Unassembled WGS sequence"/>
</dbReference>
<dbReference type="Gene3D" id="3.40.190.10">
    <property type="entry name" value="Periplasmic binding protein-like II"/>
    <property type="match status" value="2"/>
</dbReference>
<dbReference type="eggNOG" id="COG0834">
    <property type="taxonomic scope" value="Bacteria"/>
</dbReference>
<organism evidence="4 5">
    <name type="scientific">Solidesulfovibrio fructosivorans JJ]</name>
    <dbReference type="NCBI Taxonomy" id="596151"/>
    <lineage>
        <taxon>Bacteria</taxon>
        <taxon>Pseudomonadati</taxon>
        <taxon>Thermodesulfobacteriota</taxon>
        <taxon>Desulfovibrionia</taxon>
        <taxon>Desulfovibrionales</taxon>
        <taxon>Desulfovibrionaceae</taxon>
        <taxon>Solidesulfovibrio</taxon>
    </lineage>
</organism>
<dbReference type="EMBL" id="AECZ01000010">
    <property type="protein sequence ID" value="EFL51400.1"/>
    <property type="molecule type" value="Genomic_DNA"/>
</dbReference>
<proteinExistence type="predicted"/>
<dbReference type="PANTHER" id="PTHR35936:SF17">
    <property type="entry name" value="ARGININE-BINDING EXTRACELLULAR PROTEIN ARTP"/>
    <property type="match status" value="1"/>
</dbReference>
<keyword evidence="5" id="KW-1185">Reference proteome</keyword>
<dbReference type="Pfam" id="PF00497">
    <property type="entry name" value="SBP_bac_3"/>
    <property type="match status" value="1"/>
</dbReference>
<keyword evidence="1" id="KW-0732">Signal</keyword>
<dbReference type="STRING" id="596151.DesfrDRAFT_1839"/>
<dbReference type="OrthoDB" id="9768183at2"/>
<evidence type="ECO:0000313" key="4">
    <source>
        <dbReference type="EMBL" id="EFL51400.1"/>
    </source>
</evidence>
<dbReference type="SUPFAM" id="SSF53850">
    <property type="entry name" value="Periplasmic binding protein-like II"/>
    <property type="match status" value="1"/>
</dbReference>
<keyword evidence="2" id="KW-0472">Membrane</keyword>
<dbReference type="PANTHER" id="PTHR35936">
    <property type="entry name" value="MEMBRANE-BOUND LYTIC MUREIN TRANSGLYCOSYLASE F"/>
    <property type="match status" value="1"/>
</dbReference>
<feature type="domain" description="Solute-binding protein family 3/N-terminal" evidence="3">
    <location>
        <begin position="40"/>
        <end position="270"/>
    </location>
</feature>
<dbReference type="NCBIfam" id="TIGR02995">
    <property type="entry name" value="ectoine_ehuB"/>
    <property type="match status" value="1"/>
</dbReference>
<name>E1JW40_SOLFR</name>